<dbReference type="NCBIfam" id="TIGR03620">
    <property type="entry name" value="F420_MSMEG_4141"/>
    <property type="match status" value="1"/>
</dbReference>
<feature type="domain" description="Luciferase-like" evidence="1">
    <location>
        <begin position="37"/>
        <end position="268"/>
    </location>
</feature>
<dbReference type="PANTHER" id="PTHR30137">
    <property type="entry name" value="LUCIFERASE-LIKE MONOOXYGENASE"/>
    <property type="match status" value="1"/>
</dbReference>
<keyword evidence="3" id="KW-1185">Reference proteome</keyword>
<dbReference type="GO" id="GO:0016705">
    <property type="term" value="F:oxidoreductase activity, acting on paired donors, with incorporation or reduction of molecular oxygen"/>
    <property type="evidence" value="ECO:0007669"/>
    <property type="project" value="InterPro"/>
</dbReference>
<reference evidence="2 3" key="1">
    <citation type="journal article" date="2019" name="Emerg. Microbes Infect.">
        <title>Comprehensive subspecies identification of 175 nontuberculous mycobacteria species based on 7547 genomic profiles.</title>
        <authorList>
            <person name="Matsumoto Y."/>
            <person name="Kinjo T."/>
            <person name="Motooka D."/>
            <person name="Nabeya D."/>
            <person name="Jung N."/>
            <person name="Uechi K."/>
            <person name="Horii T."/>
            <person name="Iida T."/>
            <person name="Fujita J."/>
            <person name="Nakamura S."/>
        </authorList>
    </citation>
    <scope>NUCLEOTIDE SEQUENCE [LARGE SCALE GENOMIC DNA]</scope>
    <source>
        <strain evidence="2 3">JCM 12603</strain>
    </source>
</reference>
<protein>
    <submittedName>
        <fullName evidence="2">LLM class F420-dependent oxidoreductase</fullName>
    </submittedName>
</protein>
<dbReference type="InterPro" id="IPR019922">
    <property type="entry name" value="Lucif-like_OxRdatse_MSMEG_4141"/>
</dbReference>
<dbReference type="Pfam" id="PF00296">
    <property type="entry name" value="Bac_luciferase"/>
    <property type="match status" value="1"/>
</dbReference>
<dbReference type="AlphaFoldDB" id="A0A6N4V7I6"/>
<dbReference type="GO" id="GO:0005829">
    <property type="term" value="C:cytosol"/>
    <property type="evidence" value="ECO:0007669"/>
    <property type="project" value="TreeGrafter"/>
</dbReference>
<dbReference type="PANTHER" id="PTHR30137:SF18">
    <property type="entry name" value="CONSERVED PROTEIN"/>
    <property type="match status" value="1"/>
</dbReference>
<dbReference type="InterPro" id="IPR050766">
    <property type="entry name" value="Bact_Lucif_Oxidored"/>
</dbReference>
<dbReference type="InterPro" id="IPR011251">
    <property type="entry name" value="Luciferase-like_dom"/>
</dbReference>
<dbReference type="EMBL" id="AP022570">
    <property type="protein sequence ID" value="BBX50624.1"/>
    <property type="molecule type" value="Genomic_DNA"/>
</dbReference>
<name>A0A6N4V7I6_9MYCO</name>
<dbReference type="Gene3D" id="3.20.20.30">
    <property type="entry name" value="Luciferase-like domain"/>
    <property type="match status" value="2"/>
</dbReference>
<gene>
    <name evidence="2" type="ORF">MPOR_16500</name>
</gene>
<dbReference type="InterPro" id="IPR036661">
    <property type="entry name" value="Luciferase-like_sf"/>
</dbReference>
<dbReference type="SUPFAM" id="SSF51679">
    <property type="entry name" value="Bacterial luciferase-like"/>
    <property type="match status" value="1"/>
</dbReference>
<organism evidence="2 3">
    <name type="scientific">Mycolicibacterium poriferae</name>
    <dbReference type="NCBI Taxonomy" id="39694"/>
    <lineage>
        <taxon>Bacteria</taxon>
        <taxon>Bacillati</taxon>
        <taxon>Actinomycetota</taxon>
        <taxon>Actinomycetes</taxon>
        <taxon>Mycobacteriales</taxon>
        <taxon>Mycobacteriaceae</taxon>
        <taxon>Mycolicibacterium</taxon>
    </lineage>
</organism>
<dbReference type="Proteomes" id="UP000466785">
    <property type="component" value="Chromosome"/>
</dbReference>
<proteinExistence type="predicted"/>
<sequence>MTSDERSREDDQITQGVSLKPALGDFGVWPGGPVSPEQAVEIEKLGYGTVWVGASPAADLAFVEPILEKTESLQVATGIVNIWTADAREVATSYHRIEDAFPGRFLLGVGVGHPEHTEQYTKPYEALVEYLDVLDSATVPTSRRVLAALGPKVLQLAAQRSAGAHPYLTTPVHTGQARELLGPTVLIAPEHKVVLTDDAEKAREVGRETVDFYLGLSNYVNNWKRLGFTDDDVERPGSDRLIDSLVAYGSPDQIAARLTEHLQAGADHVAIQVLGGPDELLSTLEELAGPLGLAG</sequence>
<evidence type="ECO:0000313" key="3">
    <source>
        <dbReference type="Proteomes" id="UP000466785"/>
    </source>
</evidence>
<dbReference type="RefSeq" id="WP_163673213.1">
    <property type="nucleotide sequence ID" value="NZ_AP022570.1"/>
</dbReference>
<accession>A0A6N4V7I6</accession>
<evidence type="ECO:0000259" key="1">
    <source>
        <dbReference type="Pfam" id="PF00296"/>
    </source>
</evidence>
<dbReference type="KEGG" id="mpof:MPOR_16500"/>
<evidence type="ECO:0000313" key="2">
    <source>
        <dbReference type="EMBL" id="BBX50624.1"/>
    </source>
</evidence>